<keyword evidence="1" id="KW-0472">Membrane</keyword>
<keyword evidence="1" id="KW-0812">Transmembrane</keyword>
<dbReference type="KEGG" id="thac:CSC3H3_16200"/>
<dbReference type="InterPro" id="IPR007401">
    <property type="entry name" value="DUF454"/>
</dbReference>
<evidence type="ECO:0000313" key="4">
    <source>
        <dbReference type="Proteomes" id="UP000233458"/>
    </source>
</evidence>
<gene>
    <name evidence="3" type="ORF">COO20_10580</name>
    <name evidence="2" type="ORF">CSC3H3_16200</name>
</gene>
<evidence type="ECO:0000313" key="2">
    <source>
        <dbReference type="EMBL" id="AUG54090.1"/>
    </source>
</evidence>
<sequence length="139" mass="15435">MRSLLLHPGHLFIVLGWLSVAFGVAGIFLPLLPTTPFMLLAAWAFGKGSPRLHRWLHEHPRLGPPIKQWKHHGVISLRAKIMAASTFVLMIGMSLVFVQARWVPLVQLLVAIPVCIFLFTRPSTPRVPVPAPETDQPAS</sequence>
<dbReference type="AlphaFoldDB" id="A0A2N3KTY2"/>
<dbReference type="EMBL" id="NWTK01000006">
    <property type="protein sequence ID" value="PKR54002.1"/>
    <property type="molecule type" value="Genomic_DNA"/>
</dbReference>
<feature type="transmembrane region" description="Helical" evidence="1">
    <location>
        <begin position="12"/>
        <end position="45"/>
    </location>
</feature>
<keyword evidence="4" id="KW-1185">Reference proteome</keyword>
<dbReference type="PANTHER" id="PTHR35813">
    <property type="entry name" value="INNER MEMBRANE PROTEIN YBAN"/>
    <property type="match status" value="1"/>
</dbReference>
<proteinExistence type="predicted"/>
<keyword evidence="1" id="KW-1133">Transmembrane helix</keyword>
<reference evidence="2 4" key="2">
    <citation type="submission" date="2017-10" db="EMBL/GenBank/DDBJ databases">
        <title>Biodiversity and function of Thalassospira species in the particle-attached aromatic-hydrocarbon-degrading consortia from the surface seawater of the China South Sea.</title>
        <authorList>
            <person name="Dong C."/>
            <person name="Liu R."/>
            <person name="Shao Z."/>
        </authorList>
    </citation>
    <scope>NUCLEOTIDE SEQUENCE [LARGE SCALE GENOMIC DNA]</scope>
    <source>
        <strain evidence="2 4">CSC3H3</strain>
    </source>
</reference>
<name>A0A2N3KTY2_9PROT</name>
<reference evidence="3 5" key="1">
    <citation type="submission" date="2017-09" db="EMBL/GenBank/DDBJ databases">
        <title>Biodiversity and function of Thalassospira species in the particle-attached aromatic-hydrocarbon-degrading consortia from the surface seawater of the South China Sea.</title>
        <authorList>
            <person name="Dong C."/>
            <person name="Liu R."/>
            <person name="Shao Z."/>
        </authorList>
    </citation>
    <scope>NUCLEOTIDE SEQUENCE [LARGE SCALE GENOMIC DNA]</scope>
    <source>
        <strain evidence="3 5">CSC1P2</strain>
    </source>
</reference>
<feature type="transmembrane region" description="Helical" evidence="1">
    <location>
        <begin position="77"/>
        <end position="96"/>
    </location>
</feature>
<evidence type="ECO:0000256" key="1">
    <source>
        <dbReference type="SAM" id="Phobius"/>
    </source>
</evidence>
<feature type="transmembrane region" description="Helical" evidence="1">
    <location>
        <begin position="102"/>
        <end position="120"/>
    </location>
</feature>
<dbReference type="PANTHER" id="PTHR35813:SF1">
    <property type="entry name" value="INNER MEMBRANE PROTEIN YBAN"/>
    <property type="match status" value="1"/>
</dbReference>
<organism evidence="3 5">
    <name type="scientific">Thalassospira marina</name>
    <dbReference type="NCBI Taxonomy" id="2048283"/>
    <lineage>
        <taxon>Bacteria</taxon>
        <taxon>Pseudomonadati</taxon>
        <taxon>Pseudomonadota</taxon>
        <taxon>Alphaproteobacteria</taxon>
        <taxon>Rhodospirillales</taxon>
        <taxon>Thalassospiraceae</taxon>
        <taxon>Thalassospira</taxon>
    </lineage>
</organism>
<dbReference type="EMBL" id="CP024199">
    <property type="protein sequence ID" value="AUG54090.1"/>
    <property type="molecule type" value="Genomic_DNA"/>
</dbReference>
<dbReference type="Proteomes" id="UP000233597">
    <property type="component" value="Unassembled WGS sequence"/>
</dbReference>
<dbReference type="OrthoDB" id="9816293at2"/>
<dbReference type="Pfam" id="PF04304">
    <property type="entry name" value="DUF454"/>
    <property type="match status" value="1"/>
</dbReference>
<accession>A0A2N3KTY2</accession>
<dbReference type="Proteomes" id="UP000233458">
    <property type="component" value="Chromosome"/>
</dbReference>
<protein>
    <recommendedName>
        <fullName evidence="6">DUF454 domain-containing protein</fullName>
    </recommendedName>
</protein>
<dbReference type="PIRSF" id="PIRSF016789">
    <property type="entry name" value="DUF454"/>
    <property type="match status" value="1"/>
</dbReference>
<dbReference type="GO" id="GO:0005886">
    <property type="term" value="C:plasma membrane"/>
    <property type="evidence" value="ECO:0007669"/>
    <property type="project" value="TreeGrafter"/>
</dbReference>
<evidence type="ECO:0000313" key="3">
    <source>
        <dbReference type="EMBL" id="PKR54002.1"/>
    </source>
</evidence>
<evidence type="ECO:0000313" key="5">
    <source>
        <dbReference type="Proteomes" id="UP000233597"/>
    </source>
</evidence>
<evidence type="ECO:0008006" key="6">
    <source>
        <dbReference type="Google" id="ProtNLM"/>
    </source>
</evidence>